<dbReference type="PROSITE" id="PS50158">
    <property type="entry name" value="ZF_CCHC"/>
    <property type="match status" value="1"/>
</dbReference>
<keyword evidence="1" id="KW-0479">Metal-binding</keyword>
<dbReference type="InterPro" id="IPR036875">
    <property type="entry name" value="Znf_CCHC_sf"/>
</dbReference>
<dbReference type="GeneTree" id="ENSGT01020000233198"/>
<dbReference type="InParanoid" id="A0A3B3HVU0"/>
<dbReference type="GO" id="GO:0003676">
    <property type="term" value="F:nucleic acid binding"/>
    <property type="evidence" value="ECO:0007669"/>
    <property type="project" value="InterPro"/>
</dbReference>
<proteinExistence type="predicted"/>
<evidence type="ECO:0000256" key="2">
    <source>
        <dbReference type="SAM" id="MobiDB-lite"/>
    </source>
</evidence>
<evidence type="ECO:0000313" key="5">
    <source>
        <dbReference type="Proteomes" id="UP000001038"/>
    </source>
</evidence>
<keyword evidence="1" id="KW-0863">Zinc-finger</keyword>
<organism evidence="4 5">
    <name type="scientific">Oryzias latipes</name>
    <name type="common">Japanese rice fish</name>
    <name type="synonym">Japanese killifish</name>
    <dbReference type="NCBI Taxonomy" id="8090"/>
    <lineage>
        <taxon>Eukaryota</taxon>
        <taxon>Metazoa</taxon>
        <taxon>Chordata</taxon>
        <taxon>Craniata</taxon>
        <taxon>Vertebrata</taxon>
        <taxon>Euteleostomi</taxon>
        <taxon>Actinopterygii</taxon>
        <taxon>Neopterygii</taxon>
        <taxon>Teleostei</taxon>
        <taxon>Neoteleostei</taxon>
        <taxon>Acanthomorphata</taxon>
        <taxon>Ovalentaria</taxon>
        <taxon>Atherinomorphae</taxon>
        <taxon>Beloniformes</taxon>
        <taxon>Adrianichthyidae</taxon>
        <taxon>Oryziinae</taxon>
        <taxon>Oryzias</taxon>
    </lineage>
</organism>
<dbReference type="Gene3D" id="4.10.60.10">
    <property type="entry name" value="Zinc finger, CCHC-type"/>
    <property type="match status" value="1"/>
</dbReference>
<dbReference type="AlphaFoldDB" id="A0A3B3HVU0"/>
<evidence type="ECO:0000256" key="1">
    <source>
        <dbReference type="PROSITE-ProRule" id="PRU00047"/>
    </source>
</evidence>
<dbReference type="GO" id="GO:0008270">
    <property type="term" value="F:zinc ion binding"/>
    <property type="evidence" value="ECO:0007669"/>
    <property type="project" value="UniProtKB-KW"/>
</dbReference>
<reference evidence="4 5" key="1">
    <citation type="journal article" date="2007" name="Nature">
        <title>The medaka draft genome and insights into vertebrate genome evolution.</title>
        <authorList>
            <person name="Kasahara M."/>
            <person name="Naruse K."/>
            <person name="Sasaki S."/>
            <person name="Nakatani Y."/>
            <person name="Qu W."/>
            <person name="Ahsan B."/>
            <person name="Yamada T."/>
            <person name="Nagayasu Y."/>
            <person name="Doi K."/>
            <person name="Kasai Y."/>
            <person name="Jindo T."/>
            <person name="Kobayashi D."/>
            <person name="Shimada A."/>
            <person name="Toyoda A."/>
            <person name="Kuroki Y."/>
            <person name="Fujiyama A."/>
            <person name="Sasaki T."/>
            <person name="Shimizu A."/>
            <person name="Asakawa S."/>
            <person name="Shimizu N."/>
            <person name="Hashimoto S."/>
            <person name="Yang J."/>
            <person name="Lee Y."/>
            <person name="Matsushima K."/>
            <person name="Sugano S."/>
            <person name="Sakaizumi M."/>
            <person name="Narita T."/>
            <person name="Ohishi K."/>
            <person name="Haga S."/>
            <person name="Ohta F."/>
            <person name="Nomoto H."/>
            <person name="Nogata K."/>
            <person name="Morishita T."/>
            <person name="Endo T."/>
            <person name="Shin-I T."/>
            <person name="Takeda H."/>
            <person name="Morishita S."/>
            <person name="Kohara Y."/>
        </authorList>
    </citation>
    <scope>NUCLEOTIDE SEQUENCE [LARGE SCALE GENOMIC DNA]</scope>
    <source>
        <strain evidence="4 5">Hd-rR</strain>
    </source>
</reference>
<evidence type="ECO:0000313" key="4">
    <source>
        <dbReference type="Ensembl" id="ENSORLP00000035741.1"/>
    </source>
</evidence>
<evidence type="ECO:0000259" key="3">
    <source>
        <dbReference type="PROSITE" id="PS50158"/>
    </source>
</evidence>
<dbReference type="Ensembl" id="ENSORLT00000046632.1">
    <property type="protein sequence ID" value="ENSORLP00000035741.1"/>
    <property type="gene ID" value="ENSORLG00000025503.1"/>
</dbReference>
<sequence>MKRKTPNRRPCHPYDRCYRCGEPGHIARNCPAPKTRTASPEGNDNGMAR</sequence>
<keyword evidence="1" id="KW-0862">Zinc</keyword>
<dbReference type="SMART" id="SM00343">
    <property type="entry name" value="ZnF_C2HC"/>
    <property type="match status" value="1"/>
</dbReference>
<protein>
    <recommendedName>
        <fullName evidence="3">CCHC-type domain-containing protein</fullName>
    </recommendedName>
</protein>
<accession>A0A3B3HVU0</accession>
<keyword evidence="5" id="KW-1185">Reference proteome</keyword>
<dbReference type="Proteomes" id="UP000001038">
    <property type="component" value="Chromosome 4"/>
</dbReference>
<feature type="domain" description="CCHC-type" evidence="3">
    <location>
        <begin position="16"/>
        <end position="31"/>
    </location>
</feature>
<dbReference type="Pfam" id="PF00098">
    <property type="entry name" value="zf-CCHC"/>
    <property type="match status" value="1"/>
</dbReference>
<feature type="region of interest" description="Disordered" evidence="2">
    <location>
        <begin position="23"/>
        <end position="49"/>
    </location>
</feature>
<dbReference type="SUPFAM" id="SSF57756">
    <property type="entry name" value="Retrovirus zinc finger-like domains"/>
    <property type="match status" value="1"/>
</dbReference>
<dbReference type="InterPro" id="IPR001878">
    <property type="entry name" value="Znf_CCHC"/>
</dbReference>
<reference evidence="4" key="2">
    <citation type="submission" date="2025-08" db="UniProtKB">
        <authorList>
            <consortium name="Ensembl"/>
        </authorList>
    </citation>
    <scope>IDENTIFICATION</scope>
    <source>
        <strain evidence="4">Hd-rR</strain>
    </source>
</reference>
<reference evidence="4" key="3">
    <citation type="submission" date="2025-09" db="UniProtKB">
        <authorList>
            <consortium name="Ensembl"/>
        </authorList>
    </citation>
    <scope>IDENTIFICATION</scope>
    <source>
        <strain evidence="4">Hd-rR</strain>
    </source>
</reference>
<name>A0A3B3HVU0_ORYLA</name>